<dbReference type="AlphaFoldDB" id="A0A2S9JU49"/>
<dbReference type="Proteomes" id="UP000238642">
    <property type="component" value="Unassembled WGS sequence"/>
</dbReference>
<dbReference type="OrthoDB" id="1025612at2"/>
<dbReference type="RefSeq" id="WP_105723905.1">
    <property type="nucleotide sequence ID" value="NZ_PVBS01000001.1"/>
</dbReference>
<feature type="chain" id="PRO_5015497653" evidence="1">
    <location>
        <begin position="25"/>
        <end position="347"/>
    </location>
</feature>
<keyword evidence="1" id="KW-0732">Signal</keyword>
<proteinExistence type="predicted"/>
<dbReference type="Pfam" id="PF15869">
    <property type="entry name" value="TolB_like"/>
    <property type="match status" value="1"/>
</dbReference>
<dbReference type="EMBL" id="PVBS01000001">
    <property type="protein sequence ID" value="PRD56768.1"/>
    <property type="molecule type" value="Genomic_DNA"/>
</dbReference>
<feature type="signal peptide" evidence="1">
    <location>
        <begin position="1"/>
        <end position="24"/>
    </location>
</feature>
<comment type="caution">
    <text evidence="2">The sequence shown here is derived from an EMBL/GenBank/DDBJ whole genome shotgun (WGS) entry which is preliminary data.</text>
</comment>
<dbReference type="InterPro" id="IPR011044">
    <property type="entry name" value="Quino_amine_DH_bsu"/>
</dbReference>
<reference evidence="2 3" key="1">
    <citation type="submission" date="2018-02" db="EMBL/GenBank/DDBJ databases">
        <title>The draft genome of Sphingobacterium gobiense H7.</title>
        <authorList>
            <person name="Li L."/>
            <person name="Liu L."/>
            <person name="Zhang X."/>
            <person name="Wang T."/>
            <person name="Liang L."/>
        </authorList>
    </citation>
    <scope>NUCLEOTIDE SEQUENCE [LARGE SCALE GENOMIC DNA]</scope>
    <source>
        <strain evidence="2 3">ACCC 05757</strain>
    </source>
</reference>
<protein>
    <submittedName>
        <fullName evidence="2">Uncharacterized protein</fullName>
    </submittedName>
</protein>
<evidence type="ECO:0000313" key="2">
    <source>
        <dbReference type="EMBL" id="PRD56768.1"/>
    </source>
</evidence>
<keyword evidence="3" id="KW-1185">Reference proteome</keyword>
<name>A0A2S9JU49_9SPHI</name>
<dbReference type="PROSITE" id="PS51257">
    <property type="entry name" value="PROKAR_LIPOPROTEIN"/>
    <property type="match status" value="1"/>
</dbReference>
<sequence>MKAIFSVVLLMGLGCTMTSCTAVATAEAVVFPETVSLHATEKAIKDSVYLKYPFRLRLNDDILAVIDIHPAVDYIHTFDYKTMRHKQSFARRGEAPSEFLSAENIRIDEYGDVWALDANKNKIVKLAKQTDEQPVQIDLDKELVRALDFDRLNDSVFIVPDYTGQHRISFVSSGGDILRHAFHIPSSTKKMNAMVLAQAWRSFISYNSHNGILGMATQLGQVLEIYDIKRERVIKVIGQEYGTPHFVNRGGYAVPTGIMGYSDIHVGEEHIYALFWGNTFDDVRKRPDDHQEGGRFVHVFDLKGNPVRQYLLDRCITGFHIDEESGVVIGLDVNSNQPIVEYAFNLD</sequence>
<evidence type="ECO:0000256" key="1">
    <source>
        <dbReference type="SAM" id="SignalP"/>
    </source>
</evidence>
<evidence type="ECO:0000313" key="3">
    <source>
        <dbReference type="Proteomes" id="UP000238642"/>
    </source>
</evidence>
<gene>
    <name evidence="2" type="ORF">C5749_05945</name>
</gene>
<accession>A0A2S9JU49</accession>
<organism evidence="2 3">
    <name type="scientific">Sphingobacterium gobiense</name>
    <dbReference type="NCBI Taxonomy" id="1382456"/>
    <lineage>
        <taxon>Bacteria</taxon>
        <taxon>Pseudomonadati</taxon>
        <taxon>Bacteroidota</taxon>
        <taxon>Sphingobacteriia</taxon>
        <taxon>Sphingobacteriales</taxon>
        <taxon>Sphingobacteriaceae</taxon>
        <taxon>Sphingobacterium</taxon>
    </lineage>
</organism>
<dbReference type="SUPFAM" id="SSF50969">
    <property type="entry name" value="YVTN repeat-like/Quinoprotein amine dehydrogenase"/>
    <property type="match status" value="1"/>
</dbReference>